<feature type="coiled-coil region" evidence="1">
    <location>
        <begin position="238"/>
        <end position="265"/>
    </location>
</feature>
<evidence type="ECO:0000313" key="3">
    <source>
        <dbReference type="EMBL" id="CAE4577178.1"/>
    </source>
</evidence>
<evidence type="ECO:0000256" key="2">
    <source>
        <dbReference type="SAM" id="MobiDB-lite"/>
    </source>
</evidence>
<feature type="region of interest" description="Disordered" evidence="2">
    <location>
        <begin position="506"/>
        <end position="525"/>
    </location>
</feature>
<proteinExistence type="predicted"/>
<protein>
    <submittedName>
        <fullName evidence="3">Uncharacterized protein</fullName>
    </submittedName>
</protein>
<accession>A0A7S4QA53</accession>
<dbReference type="AlphaFoldDB" id="A0A7S4QA53"/>
<keyword evidence="1" id="KW-0175">Coiled coil</keyword>
<name>A0A7S4QA53_9DINO</name>
<evidence type="ECO:0000256" key="1">
    <source>
        <dbReference type="SAM" id="Coils"/>
    </source>
</evidence>
<organism evidence="3">
    <name type="scientific">Alexandrium monilatum</name>
    <dbReference type="NCBI Taxonomy" id="311494"/>
    <lineage>
        <taxon>Eukaryota</taxon>
        <taxon>Sar</taxon>
        <taxon>Alveolata</taxon>
        <taxon>Dinophyceae</taxon>
        <taxon>Gonyaulacales</taxon>
        <taxon>Pyrocystaceae</taxon>
        <taxon>Alexandrium</taxon>
    </lineage>
</organism>
<feature type="region of interest" description="Disordered" evidence="2">
    <location>
        <begin position="26"/>
        <end position="71"/>
    </location>
</feature>
<reference evidence="3" key="1">
    <citation type="submission" date="2021-01" db="EMBL/GenBank/DDBJ databases">
        <authorList>
            <person name="Corre E."/>
            <person name="Pelletier E."/>
            <person name="Niang G."/>
            <person name="Scheremetjew M."/>
            <person name="Finn R."/>
            <person name="Kale V."/>
            <person name="Holt S."/>
            <person name="Cochrane G."/>
            <person name="Meng A."/>
            <person name="Brown T."/>
            <person name="Cohen L."/>
        </authorList>
    </citation>
    <scope>NUCLEOTIDE SEQUENCE</scope>
    <source>
        <strain evidence="3">CCMP3105</strain>
    </source>
</reference>
<feature type="coiled-coil region" evidence="1">
    <location>
        <begin position="366"/>
        <end position="411"/>
    </location>
</feature>
<gene>
    <name evidence="3" type="ORF">AMON00008_LOCUS16798</name>
</gene>
<sequence length="641" mass="71027">MVTLSGTRTKAVRLARLSPALVRRFEEEGQRSSWVPGSSRAHGGSQRSSSSGPVVAMQRVHSDSVSFLPPGPDAHMSLRDFDSTGRGQDLPGKWSFSLPPMRRTVMRRATPAGEALEPLGRDGLLDPLSITHSKQLQGAGAEDLLPLEVRRDAMDERHRYLKEIEALKRHCDELDHMVHQLRDDQDGTSKTTTPMPAATEADVRRDVEAYRDGRPTSRSASARSSRRSEVEAACKARISSMEARLATMEARLATEESKRADAEDELRSSAQVAAQQMKVARSRVLALGVTHANAVERNVQLALFAAWRALAVRERLQRTLDAEAERHSATEAARARAEDERLQLAGRIVQVEAAAAQEQSRLHALASAAEARLSDAEARCAAADEELRRVRSDAEERLREAEARRRALSAGKAWAATTERAVLIPVLAVWHAAVRQRHTVGALQMKLFEEEACRGAALHAQKTEFDARFAEAEAKHRSALHCLRAELMEAEARCAEALGSREAEAQQRLAESVSEEAALTPRTDEAEQEYAETQALRTLQARADVRLADAEVRHTEELLAEREHADARMALSEARQAEALRQVEEEAVRRVAEVEAHHIQVVRELQSAADQRLLEAEVRNSQLLNLLQDVDYIQVDPDETL</sequence>
<dbReference type="EMBL" id="HBNR01024981">
    <property type="protein sequence ID" value="CAE4577178.1"/>
    <property type="molecule type" value="Transcribed_RNA"/>
</dbReference>
<feature type="region of interest" description="Disordered" evidence="2">
    <location>
        <begin position="181"/>
        <end position="230"/>
    </location>
</feature>
<feature type="compositionally biased region" description="Basic and acidic residues" evidence="2">
    <location>
        <begin position="201"/>
        <end position="215"/>
    </location>
</feature>